<feature type="domain" description="Protein kinase" evidence="6">
    <location>
        <begin position="34"/>
        <end position="283"/>
    </location>
</feature>
<dbReference type="GeneID" id="94841745"/>
<dbReference type="Proteomes" id="UP000179807">
    <property type="component" value="Unassembled WGS sequence"/>
</dbReference>
<keyword evidence="2 3" id="KW-0067">ATP-binding</keyword>
<comment type="caution">
    <text evidence="7">The sequence shown here is derived from an EMBL/GenBank/DDBJ whole genome shotgun (WGS) entry which is preliminary data.</text>
</comment>
<feature type="region of interest" description="Disordered" evidence="5">
    <location>
        <begin position="1"/>
        <end position="21"/>
    </location>
</feature>
<dbReference type="PANTHER" id="PTHR24362:SF309">
    <property type="entry name" value="PROTEIN KINASE DOMAIN-CONTAINING PROTEIN"/>
    <property type="match status" value="1"/>
</dbReference>
<gene>
    <name evidence="7" type="ORF">TRFO_29903</name>
</gene>
<dbReference type="PROSITE" id="PS00108">
    <property type="entry name" value="PROTEIN_KINASE_ST"/>
    <property type="match status" value="1"/>
</dbReference>
<accession>A0A1J4JV05</accession>
<protein>
    <submittedName>
        <fullName evidence="7">AGC family protein kinase</fullName>
    </submittedName>
</protein>
<comment type="similarity">
    <text evidence="4">Belongs to the protein kinase superfamily.</text>
</comment>
<evidence type="ECO:0000256" key="5">
    <source>
        <dbReference type="SAM" id="MobiDB-lite"/>
    </source>
</evidence>
<keyword evidence="1 3" id="KW-0547">Nucleotide-binding</keyword>
<dbReference type="Pfam" id="PF00069">
    <property type="entry name" value="Pkinase"/>
    <property type="match status" value="1"/>
</dbReference>
<evidence type="ECO:0000313" key="7">
    <source>
        <dbReference type="EMBL" id="OHT02835.1"/>
    </source>
</evidence>
<dbReference type="PROSITE" id="PS00107">
    <property type="entry name" value="PROTEIN_KINASE_ATP"/>
    <property type="match status" value="1"/>
</dbReference>
<dbReference type="AlphaFoldDB" id="A0A1J4JV05"/>
<dbReference type="InterPro" id="IPR017441">
    <property type="entry name" value="Protein_kinase_ATP_BS"/>
</dbReference>
<feature type="binding site" evidence="3">
    <location>
        <position position="63"/>
    </location>
    <ligand>
        <name>ATP</name>
        <dbReference type="ChEBI" id="CHEBI:30616"/>
    </ligand>
</feature>
<feature type="region of interest" description="Disordered" evidence="5">
    <location>
        <begin position="333"/>
        <end position="354"/>
    </location>
</feature>
<dbReference type="EMBL" id="MLAK01000850">
    <property type="protein sequence ID" value="OHT02835.1"/>
    <property type="molecule type" value="Genomic_DNA"/>
</dbReference>
<keyword evidence="7" id="KW-0808">Transferase</keyword>
<evidence type="ECO:0000259" key="6">
    <source>
        <dbReference type="PROSITE" id="PS50011"/>
    </source>
</evidence>
<dbReference type="InterPro" id="IPR011009">
    <property type="entry name" value="Kinase-like_dom_sf"/>
</dbReference>
<keyword evidence="7" id="KW-0418">Kinase</keyword>
<dbReference type="SUPFAM" id="SSF56112">
    <property type="entry name" value="Protein kinase-like (PK-like)"/>
    <property type="match status" value="1"/>
</dbReference>
<dbReference type="InterPro" id="IPR000719">
    <property type="entry name" value="Prot_kinase_dom"/>
</dbReference>
<name>A0A1J4JV05_9EUKA</name>
<dbReference type="GO" id="GO:0005524">
    <property type="term" value="F:ATP binding"/>
    <property type="evidence" value="ECO:0007669"/>
    <property type="project" value="UniProtKB-UniRule"/>
</dbReference>
<evidence type="ECO:0000256" key="2">
    <source>
        <dbReference type="ARBA" id="ARBA00022840"/>
    </source>
</evidence>
<dbReference type="SMART" id="SM00220">
    <property type="entry name" value="S_TKc"/>
    <property type="match status" value="1"/>
</dbReference>
<dbReference type="OrthoDB" id="10252354at2759"/>
<dbReference type="RefSeq" id="XP_068355971.1">
    <property type="nucleotide sequence ID" value="XM_068507041.1"/>
</dbReference>
<proteinExistence type="inferred from homology"/>
<feature type="compositionally biased region" description="Basic and acidic residues" evidence="5">
    <location>
        <begin position="333"/>
        <end position="343"/>
    </location>
</feature>
<sequence>MYFDPHETSQEKPKDSTKDHDISHIEATLKEHRLIYLRPIGRGGFASVHVVFSEKYSQEFVVKVSKLNCNMTEYDHAEIKTLMNLSHPNIISMFEYFNDDEYLYVVLEYCRGGSLADLLEEVPFIKPPLLYQYCYQICSAIKHCHARKIAHRDIKPANVLIDNYGRLKIADFGLSHKHENDELLNHFAGSRIYMPPEVLNREAHDPFLADIWSLGVMFYQMAAGTLPWNKHNQKEMDLSISMGMVQFYNTPIPVDFVPLLRLMITVCPKNRPTIEGVMSFSVLAEAGLKQQEPKKRAIKSSISFSPSFRTSTSIQIKQSAELIPKIFSKEKVVDSSGNRSEEKNNEDEDNEDNFDMNCINNGRLKINELKNLNYNNRSLLPSFKNERCGNGSHDQLMGKKILIPVTKSVLAFQRSPSISAFSQKKNHFKPTFF</sequence>
<evidence type="ECO:0000256" key="3">
    <source>
        <dbReference type="PROSITE-ProRule" id="PRU10141"/>
    </source>
</evidence>
<evidence type="ECO:0000256" key="1">
    <source>
        <dbReference type="ARBA" id="ARBA00022741"/>
    </source>
</evidence>
<evidence type="ECO:0000313" key="8">
    <source>
        <dbReference type="Proteomes" id="UP000179807"/>
    </source>
</evidence>
<organism evidence="7 8">
    <name type="scientific">Tritrichomonas foetus</name>
    <dbReference type="NCBI Taxonomy" id="1144522"/>
    <lineage>
        <taxon>Eukaryota</taxon>
        <taxon>Metamonada</taxon>
        <taxon>Parabasalia</taxon>
        <taxon>Tritrichomonadida</taxon>
        <taxon>Tritrichomonadidae</taxon>
        <taxon>Tritrichomonas</taxon>
    </lineage>
</organism>
<dbReference type="VEuPathDB" id="TrichDB:TRFO_29903"/>
<keyword evidence="8" id="KW-1185">Reference proteome</keyword>
<dbReference type="InterPro" id="IPR008271">
    <property type="entry name" value="Ser/Thr_kinase_AS"/>
</dbReference>
<feature type="compositionally biased region" description="Acidic residues" evidence="5">
    <location>
        <begin position="344"/>
        <end position="354"/>
    </location>
</feature>
<keyword evidence="4" id="KW-0723">Serine/threonine-protein kinase</keyword>
<dbReference type="PANTHER" id="PTHR24362">
    <property type="entry name" value="SERINE/THREONINE-PROTEIN KINASE NEK"/>
    <property type="match status" value="1"/>
</dbReference>
<dbReference type="Gene3D" id="1.10.510.10">
    <property type="entry name" value="Transferase(Phosphotransferase) domain 1"/>
    <property type="match status" value="1"/>
</dbReference>
<dbReference type="GO" id="GO:0004674">
    <property type="term" value="F:protein serine/threonine kinase activity"/>
    <property type="evidence" value="ECO:0007669"/>
    <property type="project" value="UniProtKB-KW"/>
</dbReference>
<evidence type="ECO:0000256" key="4">
    <source>
        <dbReference type="RuleBase" id="RU000304"/>
    </source>
</evidence>
<dbReference type="PROSITE" id="PS50011">
    <property type="entry name" value="PROTEIN_KINASE_DOM"/>
    <property type="match status" value="1"/>
</dbReference>
<reference evidence="7" key="1">
    <citation type="submission" date="2016-10" db="EMBL/GenBank/DDBJ databases">
        <authorList>
            <person name="Benchimol M."/>
            <person name="Almeida L.G."/>
            <person name="Vasconcelos A.T."/>
            <person name="Perreira-Neves A."/>
            <person name="Rosa I.A."/>
            <person name="Tasca T."/>
            <person name="Bogo M.R."/>
            <person name="de Souza W."/>
        </authorList>
    </citation>
    <scope>NUCLEOTIDE SEQUENCE [LARGE SCALE GENOMIC DNA]</scope>
    <source>
        <strain evidence="7">K</strain>
    </source>
</reference>